<dbReference type="Gene3D" id="1.25.40.10">
    <property type="entry name" value="Tetratricopeptide repeat domain"/>
    <property type="match status" value="1"/>
</dbReference>
<keyword evidence="1" id="KW-0472">Membrane</keyword>
<dbReference type="OrthoDB" id="1044679at2"/>
<feature type="domain" description="DUF6377" evidence="2">
    <location>
        <begin position="257"/>
        <end position="496"/>
    </location>
</feature>
<evidence type="ECO:0000313" key="4">
    <source>
        <dbReference type="Proteomes" id="UP000244956"/>
    </source>
</evidence>
<organism evidence="3 4">
    <name type="scientific">Marinilabilia rubra</name>
    <dbReference type="NCBI Taxonomy" id="2162893"/>
    <lineage>
        <taxon>Bacteria</taxon>
        <taxon>Pseudomonadati</taxon>
        <taxon>Bacteroidota</taxon>
        <taxon>Bacteroidia</taxon>
        <taxon>Marinilabiliales</taxon>
        <taxon>Marinilabiliaceae</taxon>
        <taxon>Marinilabilia</taxon>
    </lineage>
</organism>
<keyword evidence="4" id="KW-1185">Reference proteome</keyword>
<evidence type="ECO:0000259" key="2">
    <source>
        <dbReference type="Pfam" id="PF19904"/>
    </source>
</evidence>
<gene>
    <name evidence="3" type="ORF">DDZ16_14200</name>
</gene>
<proteinExistence type="predicted"/>
<name>A0A2U2B6A5_9BACT</name>
<evidence type="ECO:0000313" key="3">
    <source>
        <dbReference type="EMBL" id="PWD98610.1"/>
    </source>
</evidence>
<feature type="transmembrane region" description="Helical" evidence="1">
    <location>
        <begin position="332"/>
        <end position="351"/>
    </location>
</feature>
<evidence type="ECO:0000256" key="1">
    <source>
        <dbReference type="SAM" id="Phobius"/>
    </source>
</evidence>
<dbReference type="InterPro" id="IPR045957">
    <property type="entry name" value="DUF6377"/>
</dbReference>
<dbReference type="InterPro" id="IPR011990">
    <property type="entry name" value="TPR-like_helical_dom_sf"/>
</dbReference>
<reference evidence="3 4" key="1">
    <citation type="submission" date="2018-05" db="EMBL/GenBank/DDBJ databases">
        <title>Marinilabilia rubrum sp. nov., isolated from saltern sediment.</title>
        <authorList>
            <person name="Zhang R."/>
        </authorList>
    </citation>
    <scope>NUCLEOTIDE SEQUENCE [LARGE SCALE GENOMIC DNA]</scope>
    <source>
        <strain evidence="3 4">WTE16</strain>
    </source>
</reference>
<comment type="caution">
    <text evidence="3">The sequence shown here is derived from an EMBL/GenBank/DDBJ whole genome shotgun (WGS) entry which is preliminary data.</text>
</comment>
<keyword evidence="1" id="KW-1133">Transmembrane helix</keyword>
<dbReference type="Pfam" id="PF19904">
    <property type="entry name" value="DUF6377"/>
    <property type="match status" value="1"/>
</dbReference>
<protein>
    <recommendedName>
        <fullName evidence="2">DUF6377 domain-containing protein</fullName>
    </recommendedName>
</protein>
<sequence>MKYFIPLLFLFVITSSVIAQDKLDSLFRRLDVVLEEKQQFEIEKSNEIERLKNRLMSSNEVELKQQFNLIDELHAAYFTFNYDSAVFYSRQLVMLANRLDEDHFISLARLKMSETLLASGLFTVVKDSLKKVAVGSLSDSLRVKYFYLKARLYIDMANYYQRPYYTKEYGKMVSACLDSALANSEKYSREYYSLRGLQNIWLQNFDEAKTDFEYLFDHFELEGRQYAVDASTFAFVYRNLGEPQKELEWLLKAAIRDIKLANKEYVALRIVANHLFEQGEIQKASHYLSIAIEDAKNYGAIQRELQISQIQPLVEAAKLDLIEKQKSRLKTYATAITILSFLVIVVLVLLFRQYKKVKKVKDELDESNHALYRTNTQLREVNLIKEEYIAFFFKTNSDLIEKLDEYRQKIDNKLALNKVSQLKSVITRADIKREREAMFHDFDTGFLNIFPDFIEKYNALFNEEDRELPANSKNLTPDLRIYALIRLGISDTTKIAHILNYSVNTINTYKTRIKNKSIVPNEDFEKEILKIQSI</sequence>
<dbReference type="Proteomes" id="UP000244956">
    <property type="component" value="Unassembled WGS sequence"/>
</dbReference>
<keyword evidence="1" id="KW-0812">Transmembrane</keyword>
<accession>A0A2U2B6A5</accession>
<dbReference type="RefSeq" id="WP_109265144.1">
    <property type="nucleotide sequence ID" value="NZ_QEWP01000012.1"/>
</dbReference>
<dbReference type="EMBL" id="QEWP01000012">
    <property type="protein sequence ID" value="PWD98610.1"/>
    <property type="molecule type" value="Genomic_DNA"/>
</dbReference>
<dbReference type="AlphaFoldDB" id="A0A2U2B6A5"/>